<evidence type="ECO:0000313" key="2">
    <source>
        <dbReference type="EMBL" id="ALL41412.1"/>
    </source>
</evidence>
<evidence type="ECO:0000313" key="3">
    <source>
        <dbReference type="EMBL" id="CAH7671014.1"/>
    </source>
</evidence>
<reference evidence="2" key="1">
    <citation type="submission" date="2015-07" db="EMBL/GenBank/DDBJ databases">
        <title>Elucidating the P. pachyrhizi secretome and potential effectors.</title>
        <authorList>
            <person name="de Carvalho M.C.C.G."/>
            <person name="Nascimento L.C."/>
            <person name="Darben L.M."/>
            <person name="Polizel-Podanosqui A.M."/>
            <person name="Lopes-Caitar V.S."/>
            <person name="Rocha C.S."/>
            <person name="Qi M."/>
            <person name="Carazolle M."/>
            <person name="Kuwahara M.K."/>
            <person name="Pereira G.A.G."/>
            <person name="Abdelnoor R.V."/>
            <person name="Whitham S.A."/>
            <person name="Marcelino-Guimaraes F.C."/>
        </authorList>
    </citation>
    <scope>NUCLEOTIDE SEQUENCE</scope>
</reference>
<feature type="transmembrane region" description="Helical" evidence="1">
    <location>
        <begin position="50"/>
        <end position="72"/>
    </location>
</feature>
<dbReference type="EMBL" id="CALTRL010001116">
    <property type="protein sequence ID" value="CAH7671014.1"/>
    <property type="molecule type" value="Genomic_DNA"/>
</dbReference>
<gene>
    <name evidence="3" type="ORF">PPACK8108_LOCUS5764</name>
</gene>
<accession>A0A0S1MKX5</accession>
<dbReference type="EMBL" id="KT247323">
    <property type="protein sequence ID" value="ALL41412.1"/>
    <property type="molecule type" value="mRNA"/>
</dbReference>
<evidence type="ECO:0008006" key="5">
    <source>
        <dbReference type="Google" id="ProtNLM"/>
    </source>
</evidence>
<evidence type="ECO:0000256" key="1">
    <source>
        <dbReference type="SAM" id="Phobius"/>
    </source>
</evidence>
<keyword evidence="1" id="KW-0472">Membrane</keyword>
<name>A0A0S1MKX5_PHAPC</name>
<reference evidence="3" key="2">
    <citation type="submission" date="2022-06" db="EMBL/GenBank/DDBJ databases">
        <authorList>
            <consortium name="SYNGENTA / RWTH Aachen University"/>
        </authorList>
    </citation>
    <scope>NUCLEOTIDE SEQUENCE</scope>
</reference>
<feature type="transmembrane region" description="Helical" evidence="1">
    <location>
        <begin position="12"/>
        <end position="30"/>
    </location>
</feature>
<dbReference type="OrthoDB" id="2117453at2759"/>
<organism evidence="2">
    <name type="scientific">Phakopsora pachyrhizi</name>
    <name type="common">Asian soybean rust disease fungus</name>
    <dbReference type="NCBI Taxonomy" id="170000"/>
    <lineage>
        <taxon>Eukaryota</taxon>
        <taxon>Fungi</taxon>
        <taxon>Dikarya</taxon>
        <taxon>Basidiomycota</taxon>
        <taxon>Pucciniomycotina</taxon>
        <taxon>Pucciniomycetes</taxon>
        <taxon>Pucciniales</taxon>
        <taxon>Phakopsoraceae</taxon>
        <taxon>Phakopsora</taxon>
    </lineage>
</organism>
<feature type="transmembrane region" description="Helical" evidence="1">
    <location>
        <begin position="84"/>
        <end position="102"/>
    </location>
</feature>
<keyword evidence="1" id="KW-0812">Transmembrane</keyword>
<feature type="transmembrane region" description="Helical" evidence="1">
    <location>
        <begin position="122"/>
        <end position="142"/>
    </location>
</feature>
<keyword evidence="4" id="KW-1185">Reference proteome</keyword>
<proteinExistence type="evidence at transcript level"/>
<dbReference type="AlphaFoldDB" id="A0A0S1MKX5"/>
<sequence>MTLTTKTHTSIFSLIMLGSLGAIVTSGVLVGGYNSGENPPTSSISTRCRYLLFCGLLSFVLSLVYTIGLRILSDQLIFSVISHLIWLGVTIVLFVSGSAALTSEIRGKHYDHQTRLEILEGFAWVDSILLFLAFLLILGIGIGRRNGLTGSLLGGP</sequence>
<dbReference type="Proteomes" id="UP001153365">
    <property type="component" value="Unassembled WGS sequence"/>
</dbReference>
<keyword evidence="1" id="KW-1133">Transmembrane helix</keyword>
<evidence type="ECO:0000313" key="4">
    <source>
        <dbReference type="Proteomes" id="UP001153365"/>
    </source>
</evidence>
<protein>
    <recommendedName>
        <fullName evidence="5">MARVEL domain-containing protein</fullName>
    </recommendedName>
</protein>